<keyword evidence="1" id="KW-0732">Signal</keyword>
<proteinExistence type="predicted"/>
<feature type="signal peptide" evidence="1">
    <location>
        <begin position="1"/>
        <end position="21"/>
    </location>
</feature>
<evidence type="ECO:0000256" key="1">
    <source>
        <dbReference type="SAM" id="SignalP"/>
    </source>
</evidence>
<feature type="chain" id="PRO_5046005355" description="DUF5666 domain-containing protein" evidence="1">
    <location>
        <begin position="22"/>
        <end position="101"/>
    </location>
</feature>
<keyword evidence="3" id="KW-1185">Reference proteome</keyword>
<dbReference type="Proteomes" id="UP001593833">
    <property type="component" value="Unassembled WGS sequence"/>
</dbReference>
<gene>
    <name evidence="2" type="ORF">ACFL6M_04895</name>
</gene>
<evidence type="ECO:0008006" key="4">
    <source>
        <dbReference type="Google" id="ProtNLM"/>
    </source>
</evidence>
<evidence type="ECO:0000313" key="3">
    <source>
        <dbReference type="Proteomes" id="UP001593833"/>
    </source>
</evidence>
<accession>A0ABV6YL72</accession>
<evidence type="ECO:0000313" key="2">
    <source>
        <dbReference type="EMBL" id="MFC1572919.1"/>
    </source>
</evidence>
<organism evidence="2 3">
    <name type="scientific">Eiseniibacteriota bacterium</name>
    <dbReference type="NCBI Taxonomy" id="2212470"/>
    <lineage>
        <taxon>Bacteria</taxon>
        <taxon>Candidatus Eiseniibacteriota</taxon>
    </lineage>
</organism>
<reference evidence="2 3" key="1">
    <citation type="submission" date="2024-09" db="EMBL/GenBank/DDBJ databases">
        <authorList>
            <person name="D'Angelo T."/>
        </authorList>
    </citation>
    <scope>NUCLEOTIDE SEQUENCE [LARGE SCALE GENOMIC DNA]</scope>
    <source>
        <strain evidence="2">SAG AM-320-E07</strain>
    </source>
</reference>
<sequence length="101" mass="10912">MRMARLFAVLLVVSTPMIARADLTPIYDIQYTTDPSGNSPLNGQTITTSGIVTMVYFNGFVIAEATGPWHAVNVRTLSYGPQVGDEIEVTGTVSESNNMTK</sequence>
<protein>
    <recommendedName>
        <fullName evidence="4">DUF5666 domain-containing protein</fullName>
    </recommendedName>
</protein>
<comment type="caution">
    <text evidence="2">The sequence shown here is derived from an EMBL/GenBank/DDBJ whole genome shotgun (WGS) entry which is preliminary data.</text>
</comment>
<feature type="non-terminal residue" evidence="2">
    <location>
        <position position="101"/>
    </location>
</feature>
<dbReference type="EMBL" id="JBHPKH010000051">
    <property type="protein sequence ID" value="MFC1572919.1"/>
    <property type="molecule type" value="Genomic_DNA"/>
</dbReference>
<name>A0ABV6YL72_UNCEI</name>